<evidence type="ECO:0000313" key="3">
    <source>
        <dbReference type="Proteomes" id="UP000000763"/>
    </source>
</evidence>
<protein>
    <submittedName>
        <fullName evidence="2">Uncharacterized protein</fullName>
    </submittedName>
</protein>
<dbReference type="AlphaFoldDB" id="Q6ZF39"/>
<dbReference type="Proteomes" id="UP000000763">
    <property type="component" value="Chromosome 7"/>
</dbReference>
<feature type="compositionally biased region" description="Basic residues" evidence="1">
    <location>
        <begin position="10"/>
        <end position="20"/>
    </location>
</feature>
<evidence type="ECO:0000313" key="2">
    <source>
        <dbReference type="EMBL" id="BAC83384.1"/>
    </source>
</evidence>
<reference evidence="3" key="1">
    <citation type="journal article" date="2005" name="Nature">
        <title>The map-based sequence of the rice genome.</title>
        <authorList>
            <consortium name="International rice genome sequencing project (IRGSP)"/>
            <person name="Matsumoto T."/>
            <person name="Wu J."/>
            <person name="Kanamori H."/>
            <person name="Katayose Y."/>
            <person name="Fujisawa M."/>
            <person name="Namiki N."/>
            <person name="Mizuno H."/>
            <person name="Yamamoto K."/>
            <person name="Antonio B.A."/>
            <person name="Baba T."/>
            <person name="Sakata K."/>
            <person name="Nagamura Y."/>
            <person name="Aoki H."/>
            <person name="Arikawa K."/>
            <person name="Arita K."/>
            <person name="Bito T."/>
            <person name="Chiden Y."/>
            <person name="Fujitsuka N."/>
            <person name="Fukunaka R."/>
            <person name="Hamada M."/>
            <person name="Harada C."/>
            <person name="Hayashi A."/>
            <person name="Hijishita S."/>
            <person name="Honda M."/>
            <person name="Hosokawa S."/>
            <person name="Ichikawa Y."/>
            <person name="Idonuma A."/>
            <person name="Iijima M."/>
            <person name="Ikeda M."/>
            <person name="Ikeno M."/>
            <person name="Ito K."/>
            <person name="Ito S."/>
            <person name="Ito T."/>
            <person name="Ito Y."/>
            <person name="Ito Y."/>
            <person name="Iwabuchi A."/>
            <person name="Kamiya K."/>
            <person name="Karasawa W."/>
            <person name="Kurita K."/>
            <person name="Katagiri S."/>
            <person name="Kikuta A."/>
            <person name="Kobayashi H."/>
            <person name="Kobayashi N."/>
            <person name="Machita K."/>
            <person name="Maehara T."/>
            <person name="Masukawa M."/>
            <person name="Mizubayashi T."/>
            <person name="Mukai Y."/>
            <person name="Nagasaki H."/>
            <person name="Nagata Y."/>
            <person name="Naito S."/>
            <person name="Nakashima M."/>
            <person name="Nakama Y."/>
            <person name="Nakamichi Y."/>
            <person name="Nakamura M."/>
            <person name="Meguro A."/>
            <person name="Negishi M."/>
            <person name="Ohta I."/>
            <person name="Ohta T."/>
            <person name="Okamoto M."/>
            <person name="Ono N."/>
            <person name="Saji S."/>
            <person name="Sakaguchi M."/>
            <person name="Sakai K."/>
            <person name="Shibata M."/>
            <person name="Shimokawa T."/>
            <person name="Song J."/>
            <person name="Takazaki Y."/>
            <person name="Terasawa K."/>
            <person name="Tsugane M."/>
            <person name="Tsuji K."/>
            <person name="Ueda S."/>
            <person name="Waki K."/>
            <person name="Yamagata H."/>
            <person name="Yamamoto M."/>
            <person name="Yamamoto S."/>
            <person name="Yamane H."/>
            <person name="Yoshiki S."/>
            <person name="Yoshihara R."/>
            <person name="Yukawa K."/>
            <person name="Zhong H."/>
            <person name="Yano M."/>
            <person name="Yuan Q."/>
            <person name="Ouyang S."/>
            <person name="Liu J."/>
            <person name="Jones K.M."/>
            <person name="Gansberger K."/>
            <person name="Moffat K."/>
            <person name="Hill J."/>
            <person name="Bera J."/>
            <person name="Fadrosh D."/>
            <person name="Jin S."/>
            <person name="Johri S."/>
            <person name="Kim M."/>
            <person name="Overton L."/>
            <person name="Reardon M."/>
            <person name="Tsitrin T."/>
            <person name="Vuong H."/>
            <person name="Weaver B."/>
            <person name="Ciecko A."/>
            <person name="Tallon L."/>
            <person name="Jackson J."/>
            <person name="Pai G."/>
            <person name="Aken S.V."/>
            <person name="Utterback T."/>
            <person name="Reidmuller S."/>
            <person name="Feldblyum T."/>
            <person name="Hsiao J."/>
            <person name="Zismann V."/>
            <person name="Iobst S."/>
            <person name="de Vazeille A.R."/>
            <person name="Buell C.R."/>
            <person name="Ying K."/>
            <person name="Li Y."/>
            <person name="Lu T."/>
            <person name="Huang Y."/>
            <person name="Zhao Q."/>
            <person name="Feng Q."/>
            <person name="Zhang L."/>
            <person name="Zhu J."/>
            <person name="Weng Q."/>
            <person name="Mu J."/>
            <person name="Lu Y."/>
            <person name="Fan D."/>
            <person name="Liu Y."/>
            <person name="Guan J."/>
            <person name="Zhang Y."/>
            <person name="Yu S."/>
            <person name="Liu X."/>
            <person name="Zhang Y."/>
            <person name="Hong G."/>
            <person name="Han B."/>
            <person name="Choisne N."/>
            <person name="Demange N."/>
            <person name="Orjeda G."/>
            <person name="Samain S."/>
            <person name="Cattolico L."/>
            <person name="Pelletier E."/>
            <person name="Couloux A."/>
            <person name="Segurens B."/>
            <person name="Wincker P."/>
            <person name="D'Hont A."/>
            <person name="Scarpelli C."/>
            <person name="Weissenbach J."/>
            <person name="Salanoubat M."/>
            <person name="Quetier F."/>
            <person name="Yu Y."/>
            <person name="Kim H.R."/>
            <person name="Rambo T."/>
            <person name="Currie J."/>
            <person name="Collura K."/>
            <person name="Luo M."/>
            <person name="Yang T."/>
            <person name="Ammiraju J.S.S."/>
            <person name="Engler F."/>
            <person name="Soderlund C."/>
            <person name="Wing R.A."/>
            <person name="Palmer L.E."/>
            <person name="de la Bastide M."/>
            <person name="Spiegel L."/>
            <person name="Nascimento L."/>
            <person name="Zutavern T."/>
            <person name="O'Shaughnessy A."/>
            <person name="Dike S."/>
            <person name="Dedhia N."/>
            <person name="Preston R."/>
            <person name="Balija V."/>
            <person name="McCombie W.R."/>
            <person name="Chow T."/>
            <person name="Chen H."/>
            <person name="Chung M."/>
            <person name="Chen C."/>
            <person name="Shaw J."/>
            <person name="Wu H."/>
            <person name="Hsiao K."/>
            <person name="Chao Y."/>
            <person name="Chu M."/>
            <person name="Cheng C."/>
            <person name="Hour A."/>
            <person name="Lee P."/>
            <person name="Lin S."/>
            <person name="Lin Y."/>
            <person name="Liou J."/>
            <person name="Liu S."/>
            <person name="Hsing Y."/>
            <person name="Raghuvanshi S."/>
            <person name="Mohanty A."/>
            <person name="Bharti A.K."/>
            <person name="Gaur A."/>
            <person name="Gupta V."/>
            <person name="Kumar D."/>
            <person name="Ravi V."/>
            <person name="Vij S."/>
            <person name="Kapur A."/>
            <person name="Khurana P."/>
            <person name="Khurana P."/>
            <person name="Khurana J.P."/>
            <person name="Tyagi A.K."/>
            <person name="Gaikwad K."/>
            <person name="Singh A."/>
            <person name="Dalal V."/>
            <person name="Srivastava S."/>
            <person name="Dixit A."/>
            <person name="Pal A.K."/>
            <person name="Ghazi I.A."/>
            <person name="Yadav M."/>
            <person name="Pandit A."/>
            <person name="Bhargava A."/>
            <person name="Sureshbabu K."/>
            <person name="Batra K."/>
            <person name="Sharma T.R."/>
            <person name="Mohapatra T."/>
            <person name="Singh N.K."/>
            <person name="Messing J."/>
            <person name="Nelson A.B."/>
            <person name="Fuks G."/>
            <person name="Kavchok S."/>
            <person name="Keizer G."/>
            <person name="Linton E."/>
            <person name="Llaca V."/>
            <person name="Song R."/>
            <person name="Tanyolac B."/>
            <person name="Young S."/>
            <person name="Ho-Il K."/>
            <person name="Hahn J.H."/>
            <person name="Sangsakoo G."/>
            <person name="Vanavichit A."/>
            <person name="de Mattos Luiz.A.T."/>
            <person name="Zimmer P.D."/>
            <person name="Malone G."/>
            <person name="Dellagostin O."/>
            <person name="de Oliveira A.C."/>
            <person name="Bevan M."/>
            <person name="Bancroft I."/>
            <person name="Minx P."/>
            <person name="Cordum H."/>
            <person name="Wilson R."/>
            <person name="Cheng Z."/>
            <person name="Jin W."/>
            <person name="Jiang J."/>
            <person name="Leong S.A."/>
            <person name="Iwama H."/>
            <person name="Gojobori T."/>
            <person name="Itoh T."/>
            <person name="Niimura Y."/>
            <person name="Fujii Y."/>
            <person name="Habara T."/>
            <person name="Sakai H."/>
            <person name="Sato Y."/>
            <person name="Wilson G."/>
            <person name="Kumar K."/>
            <person name="McCouch S."/>
            <person name="Juretic N."/>
            <person name="Hoen D."/>
            <person name="Wright S."/>
            <person name="Bruskiewich R."/>
            <person name="Bureau T."/>
            <person name="Miyao A."/>
            <person name="Hirochika H."/>
            <person name="Nishikawa T."/>
            <person name="Kadowaki K."/>
            <person name="Sugiura M."/>
            <person name="Burr B."/>
            <person name="Sasaki T."/>
        </authorList>
    </citation>
    <scope>NUCLEOTIDE SEQUENCE [LARGE SCALE GENOMIC DNA]</scope>
    <source>
        <strain evidence="3">cv. Nipponbare</strain>
    </source>
</reference>
<name>Q6ZF39_ORYSJ</name>
<accession>Q6ZF39</accession>
<feature type="region of interest" description="Disordered" evidence="1">
    <location>
        <begin position="1"/>
        <end position="24"/>
    </location>
</feature>
<sequence>MAGAAAASGRGRRGAQRRRHGSGDCATPAFLPRWPPVAFAAPVLLPGTRRGGWPSLLPPLRVRQAANRIDACVFVDYSGGMSQWDKPMRRSTFDAILAVFFEDATARRQYGWHLPRSGMASSWCTYYIPKESVVFDGVKIVIHRRSLPRAPSLRHLSPVTCGDCPPPPIRLPPHLPQFRLRSRRRRCRGLRLFSRRRRSQGHLPPAAARSLLSVVPGERRG</sequence>
<reference evidence="3" key="2">
    <citation type="journal article" date="2008" name="Nucleic Acids Res.">
        <title>The rice annotation project database (RAP-DB): 2008 update.</title>
        <authorList>
            <consortium name="The rice annotation project (RAP)"/>
        </authorList>
    </citation>
    <scope>GENOME REANNOTATION</scope>
    <source>
        <strain evidence="3">cv. Nipponbare</strain>
    </source>
</reference>
<proteinExistence type="predicted"/>
<organism evidence="2 3">
    <name type="scientific">Oryza sativa subsp. japonica</name>
    <name type="common">Rice</name>
    <dbReference type="NCBI Taxonomy" id="39947"/>
    <lineage>
        <taxon>Eukaryota</taxon>
        <taxon>Viridiplantae</taxon>
        <taxon>Streptophyta</taxon>
        <taxon>Embryophyta</taxon>
        <taxon>Tracheophyta</taxon>
        <taxon>Spermatophyta</taxon>
        <taxon>Magnoliopsida</taxon>
        <taxon>Liliopsida</taxon>
        <taxon>Poales</taxon>
        <taxon>Poaceae</taxon>
        <taxon>BOP clade</taxon>
        <taxon>Oryzoideae</taxon>
        <taxon>Oryzeae</taxon>
        <taxon>Oryzinae</taxon>
        <taxon>Oryza</taxon>
        <taxon>Oryza sativa</taxon>
    </lineage>
</organism>
<dbReference type="EMBL" id="AP004270">
    <property type="protein sequence ID" value="BAC83384.1"/>
    <property type="molecule type" value="Genomic_DNA"/>
</dbReference>
<evidence type="ECO:0000256" key="1">
    <source>
        <dbReference type="SAM" id="MobiDB-lite"/>
    </source>
</evidence>
<gene>
    <name evidence="2" type="primary">P0406F06.21</name>
</gene>